<dbReference type="Proteomes" id="UP000600918">
    <property type="component" value="Unassembled WGS sequence"/>
</dbReference>
<protein>
    <submittedName>
        <fullName evidence="2">Uncharacterized protein</fullName>
    </submittedName>
</protein>
<name>A0A834NF79_VESPE</name>
<feature type="compositionally biased region" description="Basic and acidic residues" evidence="1">
    <location>
        <begin position="28"/>
        <end position="49"/>
    </location>
</feature>
<feature type="region of interest" description="Disordered" evidence="1">
    <location>
        <begin position="1"/>
        <end position="80"/>
    </location>
</feature>
<feature type="compositionally biased region" description="Low complexity" evidence="1">
    <location>
        <begin position="50"/>
        <end position="59"/>
    </location>
</feature>
<keyword evidence="3" id="KW-1185">Reference proteome</keyword>
<dbReference type="EMBL" id="JACSDY010000015">
    <property type="protein sequence ID" value="KAF7406760.1"/>
    <property type="molecule type" value="Genomic_DNA"/>
</dbReference>
<sequence length="80" mass="9252">MSIRDELVQKGADTLSSSGLALPESDENVSKKERRRFLDRIEDEREKDLNNNNNNNNNNNEEEEEEEEEQEEGKKEATIG</sequence>
<accession>A0A834NF79</accession>
<evidence type="ECO:0000313" key="3">
    <source>
        <dbReference type="Proteomes" id="UP000600918"/>
    </source>
</evidence>
<evidence type="ECO:0000313" key="2">
    <source>
        <dbReference type="EMBL" id="KAF7406760.1"/>
    </source>
</evidence>
<proteinExistence type="predicted"/>
<reference evidence="2" key="1">
    <citation type="journal article" date="2020" name="G3 (Bethesda)">
        <title>High-Quality Assemblies for Three Invasive Social Wasps from the &lt;i&gt;Vespula&lt;/i&gt; Genus.</title>
        <authorList>
            <person name="Harrop T.W.R."/>
            <person name="Guhlin J."/>
            <person name="McLaughlin G.M."/>
            <person name="Permina E."/>
            <person name="Stockwell P."/>
            <person name="Gilligan J."/>
            <person name="Le Lec M.F."/>
            <person name="Gruber M.A.M."/>
            <person name="Quinn O."/>
            <person name="Lovegrove M."/>
            <person name="Duncan E.J."/>
            <person name="Remnant E.J."/>
            <person name="Van Eeckhoven J."/>
            <person name="Graham B."/>
            <person name="Knapp R.A."/>
            <person name="Langford K.W."/>
            <person name="Kronenberg Z."/>
            <person name="Press M.O."/>
            <person name="Eacker S.M."/>
            <person name="Wilson-Rankin E.E."/>
            <person name="Purcell J."/>
            <person name="Lester P.J."/>
            <person name="Dearden P.K."/>
        </authorList>
    </citation>
    <scope>NUCLEOTIDE SEQUENCE</scope>
    <source>
        <strain evidence="2">Volc-1</strain>
    </source>
</reference>
<gene>
    <name evidence="2" type="ORF">H0235_014416</name>
</gene>
<evidence type="ECO:0000256" key="1">
    <source>
        <dbReference type="SAM" id="MobiDB-lite"/>
    </source>
</evidence>
<comment type="caution">
    <text evidence="2">The sequence shown here is derived from an EMBL/GenBank/DDBJ whole genome shotgun (WGS) entry which is preliminary data.</text>
</comment>
<feature type="compositionally biased region" description="Acidic residues" evidence="1">
    <location>
        <begin position="60"/>
        <end position="71"/>
    </location>
</feature>
<dbReference type="AlphaFoldDB" id="A0A834NF79"/>
<organism evidence="2 3">
    <name type="scientific">Vespula pensylvanica</name>
    <name type="common">Western yellow jacket</name>
    <name type="synonym">Wasp</name>
    <dbReference type="NCBI Taxonomy" id="30213"/>
    <lineage>
        <taxon>Eukaryota</taxon>
        <taxon>Metazoa</taxon>
        <taxon>Ecdysozoa</taxon>
        <taxon>Arthropoda</taxon>
        <taxon>Hexapoda</taxon>
        <taxon>Insecta</taxon>
        <taxon>Pterygota</taxon>
        <taxon>Neoptera</taxon>
        <taxon>Endopterygota</taxon>
        <taxon>Hymenoptera</taxon>
        <taxon>Apocrita</taxon>
        <taxon>Aculeata</taxon>
        <taxon>Vespoidea</taxon>
        <taxon>Vespidae</taxon>
        <taxon>Vespinae</taxon>
        <taxon>Vespula</taxon>
    </lineage>
</organism>